<dbReference type="Proteomes" id="UP000814128">
    <property type="component" value="Unassembled WGS sequence"/>
</dbReference>
<reference evidence="1" key="1">
    <citation type="submission" date="2021-02" db="EMBL/GenBank/DDBJ databases">
        <authorList>
            <consortium name="DOE Joint Genome Institute"/>
            <person name="Ahrendt S."/>
            <person name="Looney B.P."/>
            <person name="Miyauchi S."/>
            <person name="Morin E."/>
            <person name="Drula E."/>
            <person name="Courty P.E."/>
            <person name="Chicoki N."/>
            <person name="Fauchery L."/>
            <person name="Kohler A."/>
            <person name="Kuo A."/>
            <person name="Labutti K."/>
            <person name="Pangilinan J."/>
            <person name="Lipzen A."/>
            <person name="Riley R."/>
            <person name="Andreopoulos W."/>
            <person name="He G."/>
            <person name="Johnson J."/>
            <person name="Barry K.W."/>
            <person name="Grigoriev I.V."/>
            <person name="Nagy L."/>
            <person name="Hibbett D."/>
            <person name="Henrissat B."/>
            <person name="Matheny P.B."/>
            <person name="Labbe J."/>
            <person name="Martin F."/>
        </authorList>
    </citation>
    <scope>NUCLEOTIDE SEQUENCE</scope>
    <source>
        <strain evidence="1">EC-137</strain>
    </source>
</reference>
<keyword evidence="2" id="KW-1185">Reference proteome</keyword>
<comment type="caution">
    <text evidence="1">The sequence shown here is derived from an EMBL/GenBank/DDBJ whole genome shotgun (WGS) entry which is preliminary data.</text>
</comment>
<accession>A0ACB8Q6P3</accession>
<organism evidence="1 2">
    <name type="scientific">Vararia minispora EC-137</name>
    <dbReference type="NCBI Taxonomy" id="1314806"/>
    <lineage>
        <taxon>Eukaryota</taxon>
        <taxon>Fungi</taxon>
        <taxon>Dikarya</taxon>
        <taxon>Basidiomycota</taxon>
        <taxon>Agaricomycotina</taxon>
        <taxon>Agaricomycetes</taxon>
        <taxon>Russulales</taxon>
        <taxon>Lachnocladiaceae</taxon>
        <taxon>Vararia</taxon>
    </lineage>
</organism>
<proteinExistence type="predicted"/>
<gene>
    <name evidence="1" type="ORF">K488DRAFT_91220</name>
</gene>
<sequence>MSFHVYGQSDIGPFNSAQLHSSQQGSQLNISQALQQPPFFSQQQPSFTLTTLAPSNPTSTSAINSGLTLEKLQFLQNLMSATDTDLRQSANPQYMHLLEELATLRGENAGLCTQVEVLQSMIQQLQKQNIARQDWLDNLSRKDDDGCGPWAEDFKIWWNNTKKVKKAYQVYVDQFEVAKQLQS</sequence>
<protein>
    <submittedName>
        <fullName evidence="1">Uncharacterized protein</fullName>
    </submittedName>
</protein>
<evidence type="ECO:0000313" key="2">
    <source>
        <dbReference type="Proteomes" id="UP000814128"/>
    </source>
</evidence>
<name>A0ACB8Q6P3_9AGAM</name>
<evidence type="ECO:0000313" key="1">
    <source>
        <dbReference type="EMBL" id="KAI0027160.1"/>
    </source>
</evidence>
<reference evidence="1" key="2">
    <citation type="journal article" date="2022" name="New Phytol.">
        <title>Evolutionary transition to the ectomycorrhizal habit in the genomes of a hyperdiverse lineage of mushroom-forming fungi.</title>
        <authorList>
            <person name="Looney B."/>
            <person name="Miyauchi S."/>
            <person name="Morin E."/>
            <person name="Drula E."/>
            <person name="Courty P.E."/>
            <person name="Kohler A."/>
            <person name="Kuo A."/>
            <person name="LaButti K."/>
            <person name="Pangilinan J."/>
            <person name="Lipzen A."/>
            <person name="Riley R."/>
            <person name="Andreopoulos W."/>
            <person name="He G."/>
            <person name="Johnson J."/>
            <person name="Nolan M."/>
            <person name="Tritt A."/>
            <person name="Barry K.W."/>
            <person name="Grigoriev I.V."/>
            <person name="Nagy L.G."/>
            <person name="Hibbett D."/>
            <person name="Henrissat B."/>
            <person name="Matheny P.B."/>
            <person name="Labbe J."/>
            <person name="Martin F.M."/>
        </authorList>
    </citation>
    <scope>NUCLEOTIDE SEQUENCE</scope>
    <source>
        <strain evidence="1">EC-137</strain>
    </source>
</reference>
<dbReference type="EMBL" id="MU273980">
    <property type="protein sequence ID" value="KAI0027160.1"/>
    <property type="molecule type" value="Genomic_DNA"/>
</dbReference>